<dbReference type="Proteomes" id="UP000682802">
    <property type="component" value="Chromosome 2"/>
</dbReference>
<keyword evidence="1" id="KW-0472">Membrane</keyword>
<dbReference type="CDD" id="cd00081">
    <property type="entry name" value="Hint"/>
    <property type="match status" value="1"/>
</dbReference>
<dbReference type="Gene3D" id="2.170.16.10">
    <property type="entry name" value="Hedgehog/Intein (Hint) domain"/>
    <property type="match status" value="1"/>
</dbReference>
<dbReference type="RefSeq" id="WP_144076747.1">
    <property type="nucleotide sequence ID" value="NZ_CP076129.1"/>
</dbReference>
<dbReference type="PROSITE" id="PS50818">
    <property type="entry name" value="INTEIN_C_TER"/>
    <property type="match status" value="1"/>
</dbReference>
<evidence type="ECO:0000313" key="2">
    <source>
        <dbReference type="EMBL" id="QWG10094.1"/>
    </source>
</evidence>
<gene>
    <name evidence="2" type="ORF">KM029_20645</name>
</gene>
<evidence type="ECO:0000313" key="3">
    <source>
        <dbReference type="Proteomes" id="UP000682802"/>
    </source>
</evidence>
<keyword evidence="3" id="KW-1185">Reference proteome</keyword>
<dbReference type="InterPro" id="IPR030934">
    <property type="entry name" value="Intein_C"/>
</dbReference>
<organism evidence="2 3">
    <name type="scientific">Flammeovirga kamogawensis</name>
    <dbReference type="NCBI Taxonomy" id="373891"/>
    <lineage>
        <taxon>Bacteria</taxon>
        <taxon>Pseudomonadati</taxon>
        <taxon>Bacteroidota</taxon>
        <taxon>Cytophagia</taxon>
        <taxon>Cytophagales</taxon>
        <taxon>Flammeovirgaceae</taxon>
        <taxon>Flammeovirga</taxon>
    </lineage>
</organism>
<name>A0ABX8H396_9BACT</name>
<proteinExistence type="predicted"/>
<reference evidence="2 3" key="1">
    <citation type="submission" date="2021-05" db="EMBL/GenBank/DDBJ databases">
        <title>Comparative genomic studies on the polysaccharide-degrading batcterial strains of the Flammeovirga genus.</title>
        <authorList>
            <person name="Zewei F."/>
            <person name="Zheng Z."/>
            <person name="Yu L."/>
            <person name="Ruyue G."/>
            <person name="Yanhong M."/>
            <person name="Yuanyuan C."/>
            <person name="Jingyan G."/>
            <person name="Wenjun H."/>
        </authorList>
    </citation>
    <scope>NUCLEOTIDE SEQUENCE [LARGE SCALE GENOMIC DNA]</scope>
    <source>
        <strain evidence="2 3">YS10</strain>
    </source>
</reference>
<dbReference type="SUPFAM" id="SSF51294">
    <property type="entry name" value="Hedgehog/intein (Hint) domain"/>
    <property type="match status" value="1"/>
</dbReference>
<accession>A0ABX8H396</accession>
<evidence type="ECO:0000256" key="1">
    <source>
        <dbReference type="SAM" id="Phobius"/>
    </source>
</evidence>
<keyword evidence="1" id="KW-0812">Transmembrane</keyword>
<protein>
    <submittedName>
        <fullName evidence="2">HINT domain-containing protein</fullName>
    </submittedName>
</protein>
<dbReference type="EMBL" id="CP076129">
    <property type="protein sequence ID" value="QWG10094.1"/>
    <property type="molecule type" value="Genomic_DNA"/>
</dbReference>
<feature type="transmembrane region" description="Helical" evidence="1">
    <location>
        <begin position="20"/>
        <end position="40"/>
    </location>
</feature>
<dbReference type="NCBIfam" id="TIGR01443">
    <property type="entry name" value="intein_Cterm"/>
    <property type="match status" value="1"/>
</dbReference>
<dbReference type="InterPro" id="IPR036844">
    <property type="entry name" value="Hint_dom_sf"/>
</dbReference>
<dbReference type="Pfam" id="PF07591">
    <property type="entry name" value="PT-HINT"/>
    <property type="match status" value="1"/>
</dbReference>
<keyword evidence="1" id="KW-1133">Transmembrane helix</keyword>
<sequence>MPCLNLFCKDARLKVEYQGLFIIEAVVNYFFIGVFIVTSIETSFADSLVTLYHENKKLLQSTPNHPIFTPAGYKLARDFLEGDSILSIEGNYIVVTSLKQEYAPQQVYNFEVGELHTYFAEGILVHNACTLPSNTRNKLADLNLSEAQRKTFTDEFLDPNNKVFKDAIKSGEEGLELIAFWKVLSKSTKEGASEVRTKKENLEKLKAFIEDGGDASKLESTFSNSSNPDKWLELKIKKGDIEDIAQNMDMNVSPASWTKEHKAKRWNNYKEENPDADFYTWSNQYDGNIKKSKSADLAVKEYAANSPDLSHIPQSDFERTWKNDLGENEPIEITLRNEKVIGNRRHDIYDEAKNKAIEVKDYSSHNVCLSKDIEKEALMDIELLNKEVGGLREVEWIFLNRGPSENLRKLLTENNITVTVINEIK</sequence>